<keyword evidence="7" id="KW-1185">Reference proteome</keyword>
<keyword evidence="3" id="KW-0238">DNA-binding</keyword>
<dbReference type="InterPro" id="IPR036388">
    <property type="entry name" value="WH-like_DNA-bd_sf"/>
</dbReference>
<dbReference type="PANTHER" id="PTHR30537:SF3">
    <property type="entry name" value="TRANSCRIPTIONAL REGULATORY PROTEIN"/>
    <property type="match status" value="1"/>
</dbReference>
<evidence type="ECO:0000256" key="2">
    <source>
        <dbReference type="ARBA" id="ARBA00023015"/>
    </source>
</evidence>
<keyword evidence="4" id="KW-0804">Transcription</keyword>
<proteinExistence type="inferred from homology"/>
<evidence type="ECO:0000256" key="1">
    <source>
        <dbReference type="ARBA" id="ARBA00009437"/>
    </source>
</evidence>
<reference evidence="6" key="1">
    <citation type="submission" date="2022-10" db="EMBL/GenBank/DDBJ databases">
        <title>YIM 151497 complete genome.</title>
        <authorList>
            <person name="Chen X."/>
        </authorList>
    </citation>
    <scope>NUCLEOTIDE SEQUENCE</scope>
    <source>
        <strain evidence="6">YIM 151497</strain>
    </source>
</reference>
<dbReference type="PROSITE" id="PS50931">
    <property type="entry name" value="HTH_LYSR"/>
    <property type="match status" value="1"/>
</dbReference>
<dbReference type="InterPro" id="IPR058163">
    <property type="entry name" value="LysR-type_TF_proteobact-type"/>
</dbReference>
<evidence type="ECO:0000256" key="4">
    <source>
        <dbReference type="ARBA" id="ARBA00023163"/>
    </source>
</evidence>
<protein>
    <submittedName>
        <fullName evidence="6">LysR family transcriptional regulator</fullName>
    </submittedName>
</protein>
<keyword evidence="2" id="KW-0805">Transcription regulation</keyword>
<evidence type="ECO:0000256" key="3">
    <source>
        <dbReference type="ARBA" id="ARBA00023125"/>
    </source>
</evidence>
<gene>
    <name evidence="6" type="ORF">OF122_14550</name>
</gene>
<dbReference type="Pfam" id="PF03466">
    <property type="entry name" value="LysR_substrate"/>
    <property type="match status" value="1"/>
</dbReference>
<dbReference type="Gene3D" id="3.40.190.290">
    <property type="match status" value="1"/>
</dbReference>
<dbReference type="SUPFAM" id="SSF53850">
    <property type="entry name" value="Periplasmic binding protein-like II"/>
    <property type="match status" value="1"/>
</dbReference>
<accession>A0ABY6IL01</accession>
<dbReference type="RefSeq" id="WP_264224913.1">
    <property type="nucleotide sequence ID" value="NZ_CP107716.1"/>
</dbReference>
<evidence type="ECO:0000259" key="5">
    <source>
        <dbReference type="PROSITE" id="PS50931"/>
    </source>
</evidence>
<dbReference type="EMBL" id="CP107716">
    <property type="protein sequence ID" value="UYQ71258.1"/>
    <property type="molecule type" value="Genomic_DNA"/>
</dbReference>
<dbReference type="Proteomes" id="UP001163882">
    <property type="component" value="Chromosome"/>
</dbReference>
<evidence type="ECO:0000313" key="6">
    <source>
        <dbReference type="EMBL" id="UYQ71258.1"/>
    </source>
</evidence>
<name>A0ABY6IL01_9HYPH</name>
<dbReference type="InterPro" id="IPR005119">
    <property type="entry name" value="LysR_subst-bd"/>
</dbReference>
<organism evidence="6 7">
    <name type="scientific">Pelagibacterium flavum</name>
    <dbReference type="NCBI Taxonomy" id="2984530"/>
    <lineage>
        <taxon>Bacteria</taxon>
        <taxon>Pseudomonadati</taxon>
        <taxon>Pseudomonadota</taxon>
        <taxon>Alphaproteobacteria</taxon>
        <taxon>Hyphomicrobiales</taxon>
        <taxon>Devosiaceae</taxon>
        <taxon>Pelagibacterium</taxon>
    </lineage>
</organism>
<dbReference type="PANTHER" id="PTHR30537">
    <property type="entry name" value="HTH-TYPE TRANSCRIPTIONAL REGULATOR"/>
    <property type="match status" value="1"/>
</dbReference>
<sequence>MNTRPPGFDWNQMRAFLATVEAGSLSAAAKALGLTQPTLSRQIAALEGDLGLLLFERVGRRLALTDGGRRLAEHVRAMGAAADRIAITASSQSQALEGRVRITAVDILAAHVLPPILQKLYTVAPGIEVEIIASNSIDDLMRREADIAIRHVRPDHEDLITRRCRDTEVGLYAATSFIEKFGRPTQPSDLAEAPFVGFAPDDAVDQELNKRGIPVTRGNFRWLCVSSLVGLELIRRGLGVGLTFADAADQFPDLERILPQMEPLPAPVWLTVHRELRTSPRMRIVFDLLAEAFAPGAEVNREAPGSLG</sequence>
<dbReference type="InterPro" id="IPR000847">
    <property type="entry name" value="LysR_HTH_N"/>
</dbReference>
<comment type="similarity">
    <text evidence="1">Belongs to the LysR transcriptional regulatory family.</text>
</comment>
<feature type="domain" description="HTH lysR-type" evidence="5">
    <location>
        <begin position="8"/>
        <end position="65"/>
    </location>
</feature>
<dbReference type="Pfam" id="PF00126">
    <property type="entry name" value="HTH_1"/>
    <property type="match status" value="1"/>
</dbReference>
<dbReference type="Gene3D" id="1.10.10.10">
    <property type="entry name" value="Winged helix-like DNA-binding domain superfamily/Winged helix DNA-binding domain"/>
    <property type="match status" value="1"/>
</dbReference>
<dbReference type="PRINTS" id="PR00039">
    <property type="entry name" value="HTHLYSR"/>
</dbReference>
<dbReference type="InterPro" id="IPR036390">
    <property type="entry name" value="WH_DNA-bd_sf"/>
</dbReference>
<dbReference type="SUPFAM" id="SSF46785">
    <property type="entry name" value="Winged helix' DNA-binding domain"/>
    <property type="match status" value="1"/>
</dbReference>
<evidence type="ECO:0000313" key="7">
    <source>
        <dbReference type="Proteomes" id="UP001163882"/>
    </source>
</evidence>